<dbReference type="PANTHER" id="PTHR34351:SF2">
    <property type="entry name" value="DUF58 DOMAIN-CONTAINING PROTEIN"/>
    <property type="match status" value="1"/>
</dbReference>
<dbReference type="Proteomes" id="UP001431131">
    <property type="component" value="Unassembled WGS sequence"/>
</dbReference>
<keyword evidence="1" id="KW-1133">Transmembrane helix</keyword>
<organism evidence="3 4">
    <name type="scientific">Fredinandcohnia quinoae</name>
    <dbReference type="NCBI Taxonomy" id="2918902"/>
    <lineage>
        <taxon>Bacteria</taxon>
        <taxon>Bacillati</taxon>
        <taxon>Bacillota</taxon>
        <taxon>Bacilli</taxon>
        <taxon>Bacillales</taxon>
        <taxon>Bacillaceae</taxon>
        <taxon>Fredinandcohnia</taxon>
    </lineage>
</organism>
<sequence>MTRVIRNVKATGKLVTILLLIAITFVYAMFQGGFVSWFLFYSFLPFGLYSIFLAIYPMKDIQITRKTNQSEYMAGESFVATITLKRKIPFPLIYLIIEELLPTQLESSNQPKKSKVILFPWFKKEIVYQYMIDSIPRGEHQFEGIRLKTGDLFGLIEKEGFIQVRDYFLIYPQYVDMIYRQLESRFEQGSTSSNVKLQRETAIAIGIREYKPGDRFSWIDWKASARKNDIMTKEFEQQQTHDVIIFMDRTKSEQFEQLVVFTASLVRAILKKGAQISLVSVGEEESIYPLRSGEIQQQQIYYHLAKVKDNSSIPFSQIVESEIKKIYQPVTFLLVTNKLRSDMVQIVEGIPLRHANLLLFVVKERATQLSRDELEVLEVIRKRNIFVKVVHEGNYTDVFLEVSKS</sequence>
<dbReference type="RefSeq" id="WP_240257402.1">
    <property type="nucleotide sequence ID" value="NZ_JAKTTI010000043.1"/>
</dbReference>
<evidence type="ECO:0000256" key="1">
    <source>
        <dbReference type="SAM" id="Phobius"/>
    </source>
</evidence>
<evidence type="ECO:0000313" key="3">
    <source>
        <dbReference type="EMBL" id="MCH1627482.1"/>
    </source>
</evidence>
<accession>A0AAW5E3H8</accession>
<dbReference type="PANTHER" id="PTHR34351">
    <property type="entry name" value="SLR1927 PROTEIN-RELATED"/>
    <property type="match status" value="1"/>
</dbReference>
<name>A0AAW5E3H8_9BACI</name>
<reference evidence="3" key="1">
    <citation type="submission" date="2022-02" db="EMBL/GenBank/DDBJ databases">
        <title>Fredinandcohnia quinoae sp. nov. isolated from Chenopodium quinoa seeds.</title>
        <authorList>
            <person name="Saati-Santamaria Z."/>
            <person name="Flores-Felix J.D."/>
            <person name="Igual J.M."/>
            <person name="Velazquez E."/>
            <person name="Garcia-Fraile P."/>
            <person name="Martinez-Molina E."/>
        </authorList>
    </citation>
    <scope>NUCLEOTIDE SEQUENCE</scope>
    <source>
        <strain evidence="3">SECRCQ15</strain>
    </source>
</reference>
<dbReference type="AlphaFoldDB" id="A0AAW5E3H8"/>
<dbReference type="InterPro" id="IPR002881">
    <property type="entry name" value="DUF58"/>
</dbReference>
<feature type="transmembrane region" description="Helical" evidence="1">
    <location>
        <begin position="36"/>
        <end position="56"/>
    </location>
</feature>
<protein>
    <submittedName>
        <fullName evidence="3">DUF58 domain-containing protein</fullName>
    </submittedName>
</protein>
<evidence type="ECO:0000313" key="4">
    <source>
        <dbReference type="Proteomes" id="UP001431131"/>
    </source>
</evidence>
<proteinExistence type="predicted"/>
<gene>
    <name evidence="3" type="ORF">MJG50_19275</name>
</gene>
<keyword evidence="1" id="KW-0812">Transmembrane</keyword>
<feature type="domain" description="DUF58" evidence="2">
    <location>
        <begin position="207"/>
        <end position="370"/>
    </location>
</feature>
<keyword evidence="1" id="KW-0472">Membrane</keyword>
<comment type="caution">
    <text evidence="3">The sequence shown here is derived from an EMBL/GenBank/DDBJ whole genome shotgun (WGS) entry which is preliminary data.</text>
</comment>
<keyword evidence="4" id="KW-1185">Reference proteome</keyword>
<dbReference type="EMBL" id="JAKTTI010000043">
    <property type="protein sequence ID" value="MCH1627482.1"/>
    <property type="molecule type" value="Genomic_DNA"/>
</dbReference>
<evidence type="ECO:0000259" key="2">
    <source>
        <dbReference type="Pfam" id="PF01882"/>
    </source>
</evidence>
<dbReference type="Pfam" id="PF01882">
    <property type="entry name" value="DUF58"/>
    <property type="match status" value="1"/>
</dbReference>
<feature type="transmembrane region" description="Helical" evidence="1">
    <location>
        <begin position="12"/>
        <end position="30"/>
    </location>
</feature>